<reference evidence="1" key="1">
    <citation type="journal article" date="2023" name="G3 (Bethesda)">
        <title>A reference genome for the long-term kleptoplast-retaining sea slug Elysia crispata morphotype clarki.</title>
        <authorList>
            <person name="Eastman K.E."/>
            <person name="Pendleton A.L."/>
            <person name="Shaikh M.A."/>
            <person name="Suttiyut T."/>
            <person name="Ogas R."/>
            <person name="Tomko P."/>
            <person name="Gavelis G."/>
            <person name="Widhalm J.R."/>
            <person name="Wisecaver J.H."/>
        </authorList>
    </citation>
    <scope>NUCLEOTIDE SEQUENCE</scope>
    <source>
        <strain evidence="1">ECLA1</strain>
    </source>
</reference>
<organism evidence="1 2">
    <name type="scientific">Elysia crispata</name>
    <name type="common">lettuce slug</name>
    <dbReference type="NCBI Taxonomy" id="231223"/>
    <lineage>
        <taxon>Eukaryota</taxon>
        <taxon>Metazoa</taxon>
        <taxon>Spiralia</taxon>
        <taxon>Lophotrochozoa</taxon>
        <taxon>Mollusca</taxon>
        <taxon>Gastropoda</taxon>
        <taxon>Heterobranchia</taxon>
        <taxon>Euthyneura</taxon>
        <taxon>Panpulmonata</taxon>
        <taxon>Sacoglossa</taxon>
        <taxon>Placobranchoidea</taxon>
        <taxon>Plakobranchidae</taxon>
        <taxon>Elysia</taxon>
    </lineage>
</organism>
<comment type="caution">
    <text evidence="1">The sequence shown here is derived from an EMBL/GenBank/DDBJ whole genome shotgun (WGS) entry which is preliminary data.</text>
</comment>
<dbReference type="AlphaFoldDB" id="A0AAE0ZVW8"/>
<proteinExistence type="predicted"/>
<dbReference type="EMBL" id="JAWDGP010003195">
    <property type="protein sequence ID" value="KAK3776619.1"/>
    <property type="molecule type" value="Genomic_DNA"/>
</dbReference>
<evidence type="ECO:0000313" key="2">
    <source>
        <dbReference type="Proteomes" id="UP001283361"/>
    </source>
</evidence>
<accession>A0AAE0ZVW8</accession>
<sequence length="123" mass="14041">MICEKLVQGCWIRLNRSSFDLEGCCITEGDNLISSKSRQQRHGKPDVVNRYTRDQSRFLVCVGRRAASLAAPRFVPSRLSGPRKPYLERRVLTALLDNRSLFLVCWADRAHDLCPHALDLDVD</sequence>
<name>A0AAE0ZVW8_9GAST</name>
<gene>
    <name evidence="1" type="ORF">RRG08_063323</name>
</gene>
<protein>
    <submittedName>
        <fullName evidence="1">Uncharacterized protein</fullName>
    </submittedName>
</protein>
<evidence type="ECO:0000313" key="1">
    <source>
        <dbReference type="EMBL" id="KAK3776619.1"/>
    </source>
</evidence>
<dbReference type="Proteomes" id="UP001283361">
    <property type="component" value="Unassembled WGS sequence"/>
</dbReference>
<keyword evidence="2" id="KW-1185">Reference proteome</keyword>